<protein>
    <submittedName>
        <fullName evidence="1">Uncharacterized protein</fullName>
    </submittedName>
</protein>
<sequence>MKAKKVILILVVGFLLYWMFSDPSGLAGAGESLALNVWDLLLNFFQAVLDFVGALA</sequence>
<evidence type="ECO:0000313" key="2">
    <source>
        <dbReference type="Proteomes" id="UP000756387"/>
    </source>
</evidence>
<reference evidence="1 2" key="1">
    <citation type="submission" date="2020-10" db="EMBL/GenBank/DDBJ databases">
        <title>Nocardioides sp. isolated from sludge.</title>
        <authorList>
            <person name="Zhang X."/>
        </authorList>
    </citation>
    <scope>NUCLEOTIDE SEQUENCE [LARGE SCALE GENOMIC DNA]</scope>
    <source>
        <strain evidence="1 2">Y6</strain>
    </source>
</reference>
<name>A0ABR9RQ08_9ACTN</name>
<accession>A0ABR9RQ08</accession>
<comment type="caution">
    <text evidence="1">The sequence shown here is derived from an EMBL/GenBank/DDBJ whole genome shotgun (WGS) entry which is preliminary data.</text>
</comment>
<proteinExistence type="predicted"/>
<evidence type="ECO:0000313" key="1">
    <source>
        <dbReference type="EMBL" id="MBE7323650.1"/>
    </source>
</evidence>
<organism evidence="1 2">
    <name type="scientific">Nocardioides malaquae</name>
    <dbReference type="NCBI Taxonomy" id="2773426"/>
    <lineage>
        <taxon>Bacteria</taxon>
        <taxon>Bacillati</taxon>
        <taxon>Actinomycetota</taxon>
        <taxon>Actinomycetes</taxon>
        <taxon>Propionibacteriales</taxon>
        <taxon>Nocardioidaceae</taxon>
        <taxon>Nocardioides</taxon>
    </lineage>
</organism>
<keyword evidence="2" id="KW-1185">Reference proteome</keyword>
<dbReference type="Proteomes" id="UP000756387">
    <property type="component" value="Unassembled WGS sequence"/>
</dbReference>
<gene>
    <name evidence="1" type="ORF">IEQ44_03160</name>
</gene>
<dbReference type="RefSeq" id="WP_193636959.1">
    <property type="nucleotide sequence ID" value="NZ_JADCSA010000002.1"/>
</dbReference>
<dbReference type="EMBL" id="JADCSA010000002">
    <property type="protein sequence ID" value="MBE7323650.1"/>
    <property type="molecule type" value="Genomic_DNA"/>
</dbReference>